<gene>
    <name evidence="2" type="ORF">GMARGA_LOCUS1470</name>
</gene>
<dbReference type="EMBL" id="CAJVQB010000385">
    <property type="protein sequence ID" value="CAG8485797.1"/>
    <property type="molecule type" value="Genomic_DNA"/>
</dbReference>
<organism evidence="2 3">
    <name type="scientific">Gigaspora margarita</name>
    <dbReference type="NCBI Taxonomy" id="4874"/>
    <lineage>
        <taxon>Eukaryota</taxon>
        <taxon>Fungi</taxon>
        <taxon>Fungi incertae sedis</taxon>
        <taxon>Mucoromycota</taxon>
        <taxon>Glomeromycotina</taxon>
        <taxon>Glomeromycetes</taxon>
        <taxon>Diversisporales</taxon>
        <taxon>Gigasporaceae</taxon>
        <taxon>Gigaspora</taxon>
    </lineage>
</organism>
<evidence type="ECO:0000313" key="2">
    <source>
        <dbReference type="EMBL" id="CAG8485797.1"/>
    </source>
</evidence>
<evidence type="ECO:0000256" key="1">
    <source>
        <dbReference type="SAM" id="Coils"/>
    </source>
</evidence>
<feature type="coiled-coil region" evidence="1">
    <location>
        <begin position="240"/>
        <end position="267"/>
    </location>
</feature>
<comment type="caution">
    <text evidence="2">The sequence shown here is derived from an EMBL/GenBank/DDBJ whole genome shotgun (WGS) entry which is preliminary data.</text>
</comment>
<keyword evidence="1" id="KW-0175">Coiled coil</keyword>
<proteinExistence type="predicted"/>
<feature type="coiled-coil region" evidence="1">
    <location>
        <begin position="300"/>
        <end position="368"/>
    </location>
</feature>
<dbReference type="Proteomes" id="UP000789901">
    <property type="component" value="Unassembled WGS sequence"/>
</dbReference>
<sequence>MLKKYKTIKEIESIENHSQKDLNGEKSLFSQSYKIRNRGMVSFFRSIKDFAESNKIRYLQKDITELNNPLLYSNLEINYNTCLKEMKTKAINFGLFYIRQRNVIIGDEIFRMKMAKIINAKLNKNPFDSKYNKIRNYRITLFRSIDDYLSQSLLPTPNENHIIILHYYSTSKLKILFNHHMLKNQKKNDKKYKTIKEIEDSSTKELTTNNEQFDNHSQKVLNDNKMEKPQFSQSLSFYKINRLIKEINVLHNRIKNIELQLQELRGLVEVSVKELEGLECRHSEEDLDDKNESDPDDNRISEIQQGIEIAKEKLKEYKEKLKEFNDLNSTKTNDADISNCITFRMNEMNMLNDTIENIKLQLKELRVLFEDSVKECHHSKEDLDVKSESDPDKNRISEIQQGIEIAKENFNCSIIGINCL</sequence>
<keyword evidence="3" id="KW-1185">Reference proteome</keyword>
<protein>
    <submittedName>
        <fullName evidence="2">39165_t:CDS:1</fullName>
    </submittedName>
</protein>
<name>A0ABM8VZF7_GIGMA</name>
<accession>A0ABM8VZF7</accession>
<reference evidence="2 3" key="1">
    <citation type="submission" date="2021-06" db="EMBL/GenBank/DDBJ databases">
        <authorList>
            <person name="Kallberg Y."/>
            <person name="Tangrot J."/>
            <person name="Rosling A."/>
        </authorList>
    </citation>
    <scope>NUCLEOTIDE SEQUENCE [LARGE SCALE GENOMIC DNA]</scope>
    <source>
        <strain evidence="2 3">120-4 pot B 10/14</strain>
    </source>
</reference>
<evidence type="ECO:0000313" key="3">
    <source>
        <dbReference type="Proteomes" id="UP000789901"/>
    </source>
</evidence>